<name>A0A2S7KVW5_9FLAO</name>
<proteinExistence type="predicted"/>
<dbReference type="Proteomes" id="UP000239522">
    <property type="component" value="Unassembled WGS sequence"/>
</dbReference>
<feature type="chain" id="PRO_5015580244" evidence="1">
    <location>
        <begin position="19"/>
        <end position="219"/>
    </location>
</feature>
<dbReference type="EMBL" id="MQUA01000013">
    <property type="protein sequence ID" value="PQB06792.1"/>
    <property type="molecule type" value="Genomic_DNA"/>
</dbReference>
<evidence type="ECO:0000313" key="3">
    <source>
        <dbReference type="Proteomes" id="UP000239522"/>
    </source>
</evidence>
<gene>
    <name evidence="2" type="ORF">BST83_06205</name>
</gene>
<keyword evidence="1" id="KW-0732">Signal</keyword>
<organism evidence="2 3">
    <name type="scientific">Polaribacter filamentus</name>
    <dbReference type="NCBI Taxonomy" id="53483"/>
    <lineage>
        <taxon>Bacteria</taxon>
        <taxon>Pseudomonadati</taxon>
        <taxon>Bacteroidota</taxon>
        <taxon>Flavobacteriia</taxon>
        <taxon>Flavobacteriales</taxon>
        <taxon>Flavobacteriaceae</taxon>
    </lineage>
</organism>
<dbReference type="RefSeq" id="WP_104809040.1">
    <property type="nucleotide sequence ID" value="NZ_MQUA01000013.1"/>
</dbReference>
<keyword evidence="3" id="KW-1185">Reference proteome</keyword>
<accession>A0A2S7KVW5</accession>
<reference evidence="2 3" key="1">
    <citation type="submission" date="2016-11" db="EMBL/GenBank/DDBJ databases">
        <title>Trade-off between light-utilization and light-protection in marine flavobacteria.</title>
        <authorList>
            <person name="Kumagai Y."/>
        </authorList>
    </citation>
    <scope>NUCLEOTIDE SEQUENCE [LARGE SCALE GENOMIC DNA]</scope>
    <source>
        <strain evidence="2 3">ATCC 700397</strain>
    </source>
</reference>
<evidence type="ECO:0000313" key="2">
    <source>
        <dbReference type="EMBL" id="PQB06792.1"/>
    </source>
</evidence>
<protein>
    <submittedName>
        <fullName evidence="2">Uncharacterized protein</fullName>
    </submittedName>
</protein>
<dbReference type="AlphaFoldDB" id="A0A2S7KVW5"/>
<comment type="caution">
    <text evidence="2">The sequence shown here is derived from an EMBL/GenBank/DDBJ whole genome shotgun (WGS) entry which is preliminary data.</text>
</comment>
<dbReference type="OrthoDB" id="1246551at2"/>
<evidence type="ECO:0000256" key="1">
    <source>
        <dbReference type="SAM" id="SignalP"/>
    </source>
</evidence>
<sequence>MKKVLIILLIGISNITFSQTMTGIDSVSYVMCDYLKNLEIKNDTLKINTLYEKQLYPYLGKFEQSQTQKIGQQVYYRLQRNCVEFRNLLDRLEPPKEAVTRITEKPKPEISKKQLKEFKNEKEFYYFEVAGDTTRVKMEKGKWTDSFSNNTFSKLTYNWINETEFELVFVESNNETRSNFSVKGDKYIYQILSKEDGYYQMTLNIPRQETFEKFKMYYE</sequence>
<feature type="signal peptide" evidence="1">
    <location>
        <begin position="1"/>
        <end position="18"/>
    </location>
</feature>